<dbReference type="EMBL" id="VNHX01000011">
    <property type="protein sequence ID" value="TYP94601.1"/>
    <property type="molecule type" value="Genomic_DNA"/>
</dbReference>
<evidence type="ECO:0000259" key="1">
    <source>
        <dbReference type="Pfam" id="PF00534"/>
    </source>
</evidence>
<proteinExistence type="predicted"/>
<dbReference type="SUPFAM" id="SSF53756">
    <property type="entry name" value="UDP-Glycosyltransferase/glycogen phosphorylase"/>
    <property type="match status" value="1"/>
</dbReference>
<dbReference type="Gene3D" id="3.40.50.2000">
    <property type="entry name" value="Glycogen Phosphorylase B"/>
    <property type="match status" value="2"/>
</dbReference>
<dbReference type="Proteomes" id="UP000325105">
    <property type="component" value="Unassembled WGS sequence"/>
</dbReference>
<dbReference type="InterPro" id="IPR050194">
    <property type="entry name" value="Glycosyltransferase_grp1"/>
</dbReference>
<keyword evidence="2" id="KW-0808">Transferase</keyword>
<dbReference type="GO" id="GO:0016758">
    <property type="term" value="F:hexosyltransferase activity"/>
    <property type="evidence" value="ECO:0007669"/>
    <property type="project" value="TreeGrafter"/>
</dbReference>
<organism evidence="2 3">
    <name type="scientific">Sphingobacterium allocomposti</name>
    <dbReference type="NCBI Taxonomy" id="415956"/>
    <lineage>
        <taxon>Bacteria</taxon>
        <taxon>Pseudomonadati</taxon>
        <taxon>Bacteroidota</taxon>
        <taxon>Sphingobacteriia</taxon>
        <taxon>Sphingobacteriales</taxon>
        <taxon>Sphingobacteriaceae</taxon>
        <taxon>Sphingobacterium</taxon>
    </lineage>
</organism>
<dbReference type="AlphaFoldDB" id="A0A5S5DF87"/>
<dbReference type="PANTHER" id="PTHR45947">
    <property type="entry name" value="SULFOQUINOVOSYL TRANSFERASE SQD2"/>
    <property type="match status" value="1"/>
</dbReference>
<name>A0A5S5DF87_9SPHI</name>
<keyword evidence="3" id="KW-1185">Reference proteome</keyword>
<evidence type="ECO:0000313" key="3">
    <source>
        <dbReference type="Proteomes" id="UP000325105"/>
    </source>
</evidence>
<evidence type="ECO:0000313" key="2">
    <source>
        <dbReference type="EMBL" id="TYP94601.1"/>
    </source>
</evidence>
<gene>
    <name evidence="2" type="ORF">BC792_1119</name>
</gene>
<protein>
    <submittedName>
        <fullName evidence="2">Glycosyltransferase involved in cell wall biosynthesis</fullName>
    </submittedName>
</protein>
<dbReference type="CDD" id="cd03794">
    <property type="entry name" value="GT4_WbuB-like"/>
    <property type="match status" value="1"/>
</dbReference>
<comment type="caution">
    <text evidence="2">The sequence shown here is derived from an EMBL/GenBank/DDBJ whole genome shotgun (WGS) entry which is preliminary data.</text>
</comment>
<sequence>MYSQMKVLFLTLVEIHSIDERGIYQDLLRKFRDEGHDVTIVTPIERRRRIPTRIESKNGVTILKVKTFNIQKTNVVEKAIGTLAIEHQYIWAIKKHLSNIRFDLILYSTPPITFASVVDFVRKRDKARTYLLLKDIFPQNAVDMDMIKEGSIIHRYFLRKEKTLYQISDTIGCMSPANLDYVLRHNPEIVPEKLEVNPNTIEPISFMYSADEKNEIRGKYSIPEDKKVLVYGGNLGKPQGLDFLMETITATEDDKIFFLVVGNGTEFSKIKQWFDINEPVNARLLQRLPKDDYDRLLAACDVGLIFLDKKFLIPNFPSRLLSYLEMAKPVIAATDPNTDIGDIIEQARCGYKVLAGDQIAMQTAIYRLLYVDDLQEMAENAVKLLRAEYLVEKSYRLIKRRCGNV</sequence>
<accession>A0A5S5DF87</accession>
<dbReference type="PANTHER" id="PTHR45947:SF3">
    <property type="entry name" value="SULFOQUINOVOSYL TRANSFERASE SQD2"/>
    <property type="match status" value="1"/>
</dbReference>
<feature type="domain" description="Glycosyl transferase family 1" evidence="1">
    <location>
        <begin position="213"/>
        <end position="380"/>
    </location>
</feature>
<dbReference type="InterPro" id="IPR001296">
    <property type="entry name" value="Glyco_trans_1"/>
</dbReference>
<dbReference type="Pfam" id="PF00534">
    <property type="entry name" value="Glycos_transf_1"/>
    <property type="match status" value="1"/>
</dbReference>
<reference evidence="2 3" key="1">
    <citation type="submission" date="2019-07" db="EMBL/GenBank/DDBJ databases">
        <title>Genomic Encyclopedia of Archaeal and Bacterial Type Strains, Phase II (KMG-II): from individual species to whole genera.</title>
        <authorList>
            <person name="Goeker M."/>
        </authorList>
    </citation>
    <scope>NUCLEOTIDE SEQUENCE [LARGE SCALE GENOMIC DNA]</scope>
    <source>
        <strain evidence="2 3">DSM 18850</strain>
    </source>
</reference>